<feature type="transmembrane region" description="Helical" evidence="10">
    <location>
        <begin position="492"/>
        <end position="513"/>
    </location>
</feature>
<keyword evidence="6 10" id="KW-1133">Transmembrane helix</keyword>
<dbReference type="GO" id="GO:0071555">
    <property type="term" value="P:cell wall organization"/>
    <property type="evidence" value="ECO:0007669"/>
    <property type="project" value="UniProtKB-UniRule"/>
</dbReference>
<evidence type="ECO:0000313" key="12">
    <source>
        <dbReference type="EMBL" id="AVP57342.1"/>
    </source>
</evidence>
<feature type="transmembrane region" description="Helical" evidence="10">
    <location>
        <begin position="134"/>
        <end position="153"/>
    </location>
</feature>
<keyword evidence="7 10" id="KW-0472">Membrane</keyword>
<evidence type="ECO:0000256" key="7">
    <source>
        <dbReference type="ARBA" id="ARBA00023136"/>
    </source>
</evidence>
<gene>
    <name evidence="12" type="primary">mviN</name>
    <name evidence="10" type="synonym">murJ</name>
    <name evidence="12" type="ORF">C7H73_06415</name>
</gene>
<dbReference type="HAMAP" id="MF_02078">
    <property type="entry name" value="MurJ_MviN"/>
    <property type="match status" value="1"/>
</dbReference>
<feature type="transmembrane region" description="Helical" evidence="10">
    <location>
        <begin position="240"/>
        <end position="268"/>
    </location>
</feature>
<comment type="function">
    <text evidence="8 10 11">Involved in peptidoglycan biosynthesis. Transports lipid-linked peptidoglycan precursors from the inner to the outer leaflet of the cytoplasmic membrane.</text>
</comment>
<name>A0A2P1NJY6_9BURK</name>
<dbReference type="NCBIfam" id="TIGR01695">
    <property type="entry name" value="murJ_mviN"/>
    <property type="match status" value="1"/>
</dbReference>
<evidence type="ECO:0000256" key="6">
    <source>
        <dbReference type="ARBA" id="ARBA00022989"/>
    </source>
</evidence>
<sequence length="521" mass="54913">MSLFKAASTVSLLTLASRVTGLVRDLLMASIFGATALTDAFNVAFRIPNLFRRLFAEGAFSQAFVPVLAGHRAQHGDQATRSLIDAVATALFWVLVATCLLGMWGAPVLVWLLASGLRQSGEGFDAAVFMTRWMFPYIGFMSLVALSAGVLNTWRRFAVPAATPVLLNVSMIAAAWAGAPQLAARGIEPIYAMVGGVMAGGALQLAVQVPALARLGLLPRIGVTWGRVRAAWADPGVRRILALMAPAVLGVGVAQLSLMINTQIASYLTPGSVTWLFYADRLMEFPTSLLGVALGVVLTPQLAAARAAGDSERYSLMLDWGLRIVVLLAVPCAVGLLLFGLPLVATLFHHGALGANDVRQITVALAGYGAGLLGLVAIKVLAPGYYASQDIRTPVRIAIVVLIATQVMNVLFVPWLAHAGLALSIGLGALINAGWLLAGLLHRGSFVPRAGWARLGLQVAVASALLAAFLWWAAGHFDWLALQAQGLQRAGLLALLLVASALIYFGALAASGVKLRQLLRR</sequence>
<dbReference type="PRINTS" id="PR01806">
    <property type="entry name" value="VIRFACTRMVIN"/>
</dbReference>
<comment type="pathway">
    <text evidence="10">Cell wall biogenesis; peptidoglycan biosynthesis.</text>
</comment>
<feature type="transmembrane region" description="Helical" evidence="10">
    <location>
        <begin position="452"/>
        <end position="472"/>
    </location>
</feature>
<keyword evidence="10" id="KW-0997">Cell inner membrane</keyword>
<keyword evidence="5 10" id="KW-0573">Peptidoglycan synthesis</keyword>
<feature type="transmembrane region" description="Helical" evidence="10">
    <location>
        <begin position="90"/>
        <end position="114"/>
    </location>
</feature>
<evidence type="ECO:0000256" key="10">
    <source>
        <dbReference type="HAMAP-Rule" id="MF_02078"/>
    </source>
</evidence>
<dbReference type="InterPro" id="IPR051050">
    <property type="entry name" value="Lipid_II_flippase_MurJ/MviN"/>
</dbReference>
<dbReference type="PIRSF" id="PIRSF002869">
    <property type="entry name" value="MviN"/>
    <property type="match status" value="1"/>
</dbReference>
<keyword evidence="10 11" id="KW-0961">Cell wall biogenesis/degradation</keyword>
<dbReference type="AlphaFoldDB" id="A0A2P1NJY6"/>
<dbReference type="UniPathway" id="UPA00219"/>
<dbReference type="KEGG" id="melm:C7H73_06415"/>
<keyword evidence="10 11" id="KW-0813">Transport</keyword>
<evidence type="ECO:0000256" key="5">
    <source>
        <dbReference type="ARBA" id="ARBA00022984"/>
    </source>
</evidence>
<organism evidence="12 13">
    <name type="scientific">Pulveribacter suum</name>
    <dbReference type="NCBI Taxonomy" id="2116657"/>
    <lineage>
        <taxon>Bacteria</taxon>
        <taxon>Pseudomonadati</taxon>
        <taxon>Pseudomonadota</taxon>
        <taxon>Betaproteobacteria</taxon>
        <taxon>Burkholderiales</taxon>
        <taxon>Comamonadaceae</taxon>
        <taxon>Pulveribacter</taxon>
    </lineage>
</organism>
<comment type="subcellular location">
    <subcellularLocation>
        <location evidence="10">Cell inner membrane</location>
        <topology evidence="10">Multi-pass membrane protein</topology>
    </subcellularLocation>
    <subcellularLocation>
        <location evidence="1">Cell membrane</location>
        <topology evidence="1">Multi-pass membrane protein</topology>
    </subcellularLocation>
</comment>
<feature type="transmembrane region" description="Helical" evidence="10">
    <location>
        <begin position="165"/>
        <end position="184"/>
    </location>
</feature>
<evidence type="ECO:0000256" key="3">
    <source>
        <dbReference type="ARBA" id="ARBA00022692"/>
    </source>
</evidence>
<dbReference type="GO" id="GO:0005886">
    <property type="term" value="C:plasma membrane"/>
    <property type="evidence" value="ECO:0007669"/>
    <property type="project" value="UniProtKB-SubCell"/>
</dbReference>
<evidence type="ECO:0000256" key="1">
    <source>
        <dbReference type="ARBA" id="ARBA00004651"/>
    </source>
</evidence>
<evidence type="ECO:0000256" key="4">
    <source>
        <dbReference type="ARBA" id="ARBA00022960"/>
    </source>
</evidence>
<evidence type="ECO:0000256" key="11">
    <source>
        <dbReference type="PIRNR" id="PIRNR002869"/>
    </source>
</evidence>
<evidence type="ECO:0000256" key="2">
    <source>
        <dbReference type="ARBA" id="ARBA00022475"/>
    </source>
</evidence>
<dbReference type="CDD" id="cd13123">
    <property type="entry name" value="MATE_MurJ_like"/>
    <property type="match status" value="1"/>
</dbReference>
<evidence type="ECO:0000313" key="13">
    <source>
        <dbReference type="Proteomes" id="UP000241829"/>
    </source>
</evidence>
<dbReference type="PANTHER" id="PTHR47019:SF1">
    <property type="entry name" value="LIPID II FLIPPASE MURJ"/>
    <property type="match status" value="1"/>
</dbReference>
<proteinExistence type="inferred from homology"/>
<dbReference type="GO" id="GO:0015648">
    <property type="term" value="F:lipid-linked peptidoglycan transporter activity"/>
    <property type="evidence" value="ECO:0007669"/>
    <property type="project" value="UniProtKB-UniRule"/>
</dbReference>
<feature type="transmembrane region" description="Helical" evidence="10">
    <location>
        <begin position="421"/>
        <end position="440"/>
    </location>
</feature>
<dbReference type="GO" id="GO:0034204">
    <property type="term" value="P:lipid translocation"/>
    <property type="evidence" value="ECO:0007669"/>
    <property type="project" value="TreeGrafter"/>
</dbReference>
<dbReference type="Pfam" id="PF03023">
    <property type="entry name" value="MurJ"/>
    <property type="match status" value="1"/>
</dbReference>
<comment type="similarity">
    <text evidence="9 10 11">Belongs to the MurJ/MviN family.</text>
</comment>
<dbReference type="PANTHER" id="PTHR47019">
    <property type="entry name" value="LIPID II FLIPPASE MURJ"/>
    <property type="match status" value="1"/>
</dbReference>
<keyword evidence="13" id="KW-1185">Reference proteome</keyword>
<keyword evidence="4 10" id="KW-0133">Cell shape</keyword>
<dbReference type="GO" id="GO:0009252">
    <property type="term" value="P:peptidoglycan biosynthetic process"/>
    <property type="evidence" value="ECO:0007669"/>
    <property type="project" value="UniProtKB-UniRule"/>
</dbReference>
<dbReference type="RefSeq" id="WP_106845898.1">
    <property type="nucleotide sequence ID" value="NZ_CP027792.1"/>
</dbReference>
<feature type="transmembrane region" description="Helical" evidence="10">
    <location>
        <begin position="190"/>
        <end position="219"/>
    </location>
</feature>
<feature type="transmembrane region" description="Helical" evidence="10">
    <location>
        <begin position="288"/>
        <end position="308"/>
    </location>
</feature>
<feature type="transmembrane region" description="Helical" evidence="10">
    <location>
        <begin position="320"/>
        <end position="341"/>
    </location>
</feature>
<accession>A0A2P1NJY6</accession>
<reference evidence="13" key="1">
    <citation type="submission" date="2018-03" db="EMBL/GenBank/DDBJ databases">
        <title>Genome sequencing of Melaminivora sp. strain SC2-7.</title>
        <authorList>
            <person name="Kim S.-J."/>
            <person name="Heo J."/>
            <person name="Ahn J.-H."/>
            <person name="Kwon S.-W."/>
        </authorList>
    </citation>
    <scope>NUCLEOTIDE SEQUENCE [LARGE SCALE GENOMIC DNA]</scope>
    <source>
        <strain evidence="13">SC2-7</strain>
    </source>
</reference>
<keyword evidence="2 10" id="KW-1003">Cell membrane</keyword>
<dbReference type="GO" id="GO:0008360">
    <property type="term" value="P:regulation of cell shape"/>
    <property type="evidence" value="ECO:0007669"/>
    <property type="project" value="UniProtKB-UniRule"/>
</dbReference>
<evidence type="ECO:0000256" key="8">
    <source>
        <dbReference type="ARBA" id="ARBA00060041"/>
    </source>
</evidence>
<feature type="transmembrane region" description="Helical" evidence="10">
    <location>
        <begin position="361"/>
        <end position="382"/>
    </location>
</feature>
<feature type="transmembrane region" description="Helical" evidence="10">
    <location>
        <begin position="394"/>
        <end position="415"/>
    </location>
</feature>
<evidence type="ECO:0000256" key="9">
    <source>
        <dbReference type="ARBA" id="ARBA00061532"/>
    </source>
</evidence>
<dbReference type="EMBL" id="CP027792">
    <property type="protein sequence ID" value="AVP57342.1"/>
    <property type="molecule type" value="Genomic_DNA"/>
</dbReference>
<dbReference type="Proteomes" id="UP000241829">
    <property type="component" value="Chromosome"/>
</dbReference>
<feature type="transmembrane region" description="Helical" evidence="10">
    <location>
        <begin position="26"/>
        <end position="45"/>
    </location>
</feature>
<dbReference type="InterPro" id="IPR004268">
    <property type="entry name" value="MurJ"/>
</dbReference>
<protein>
    <recommendedName>
        <fullName evidence="10">Probable lipid II flippase MurJ</fullName>
    </recommendedName>
</protein>
<dbReference type="OrthoDB" id="9816572at2"/>
<keyword evidence="3 10" id="KW-0812">Transmembrane</keyword>